<gene>
    <name evidence="2" type="ORF">Tco_0941737</name>
</gene>
<feature type="compositionally biased region" description="Basic and acidic residues" evidence="1">
    <location>
        <begin position="359"/>
        <end position="383"/>
    </location>
</feature>
<reference evidence="2" key="1">
    <citation type="journal article" date="2022" name="Int. J. Mol. Sci.">
        <title>Draft Genome of Tanacetum Coccineum: Genomic Comparison of Closely Related Tanacetum-Family Plants.</title>
        <authorList>
            <person name="Yamashiro T."/>
            <person name="Shiraishi A."/>
            <person name="Nakayama K."/>
            <person name="Satake H."/>
        </authorList>
    </citation>
    <scope>NUCLEOTIDE SEQUENCE</scope>
</reference>
<feature type="compositionally biased region" description="Polar residues" evidence="1">
    <location>
        <begin position="213"/>
        <end position="223"/>
    </location>
</feature>
<feature type="compositionally biased region" description="Polar residues" evidence="1">
    <location>
        <begin position="390"/>
        <end position="409"/>
    </location>
</feature>
<accession>A0ABQ5DSI1</accession>
<dbReference type="EMBL" id="BQNB010015597">
    <property type="protein sequence ID" value="GJT41872.1"/>
    <property type="molecule type" value="Genomic_DNA"/>
</dbReference>
<name>A0ABQ5DSI1_9ASTR</name>
<feature type="region of interest" description="Disordered" evidence="1">
    <location>
        <begin position="144"/>
        <end position="180"/>
    </location>
</feature>
<feature type="region of interest" description="Disordered" evidence="1">
    <location>
        <begin position="359"/>
        <end position="421"/>
    </location>
</feature>
<keyword evidence="3" id="KW-1185">Reference proteome</keyword>
<evidence type="ECO:0000256" key="1">
    <source>
        <dbReference type="SAM" id="MobiDB-lite"/>
    </source>
</evidence>
<feature type="region of interest" description="Disordered" evidence="1">
    <location>
        <begin position="209"/>
        <end position="253"/>
    </location>
</feature>
<feature type="compositionally biased region" description="Basic and acidic residues" evidence="1">
    <location>
        <begin position="224"/>
        <end position="235"/>
    </location>
</feature>
<evidence type="ECO:0000313" key="2">
    <source>
        <dbReference type="EMBL" id="GJT41872.1"/>
    </source>
</evidence>
<protein>
    <submittedName>
        <fullName evidence="2">Uncharacterized protein</fullName>
    </submittedName>
</protein>
<organism evidence="2 3">
    <name type="scientific">Tanacetum coccineum</name>
    <dbReference type="NCBI Taxonomy" id="301880"/>
    <lineage>
        <taxon>Eukaryota</taxon>
        <taxon>Viridiplantae</taxon>
        <taxon>Streptophyta</taxon>
        <taxon>Embryophyta</taxon>
        <taxon>Tracheophyta</taxon>
        <taxon>Spermatophyta</taxon>
        <taxon>Magnoliopsida</taxon>
        <taxon>eudicotyledons</taxon>
        <taxon>Gunneridae</taxon>
        <taxon>Pentapetalae</taxon>
        <taxon>asterids</taxon>
        <taxon>campanulids</taxon>
        <taxon>Asterales</taxon>
        <taxon>Asteraceae</taxon>
        <taxon>Asteroideae</taxon>
        <taxon>Anthemideae</taxon>
        <taxon>Anthemidinae</taxon>
        <taxon>Tanacetum</taxon>
    </lineage>
</organism>
<reference evidence="2" key="2">
    <citation type="submission" date="2022-01" db="EMBL/GenBank/DDBJ databases">
        <authorList>
            <person name="Yamashiro T."/>
            <person name="Shiraishi A."/>
            <person name="Satake H."/>
            <person name="Nakayama K."/>
        </authorList>
    </citation>
    <scope>NUCLEOTIDE SEQUENCE</scope>
</reference>
<sequence>MYYNQNVDFVELLWEDFMFQIDNRDSKKQEKMYYPRFTKAVIHHFISKDNSISMRNRLFMHSVQDDSILGSLRFVSKTEEYHVYGALDPTRMTNRKMMNSTAYKTYLAFSTRAATPKKARKFKKPASSSKKNTLVVVEEPIDKPAKKPVARRQSAGVQIRDTPSVSVSKKKTPTKTERSKGIELLSEAALLEEAQLKKAIKRSKQEINIHQAGGSSEGANSKSEVPDEQRGKSTDTGEGTGLIPGVPDVSKADSFEKDEFVHTDDENVDDEEYERINKEMYDDVNEGKGDEEMTNAKKVNADNKNVNQEVTGDQVNELCQITIHATIKFEVQIIVKEYLGTSMDDALYKSIVEDENAMDKGVADRPDQGLKKKKTGKDTEPSKKAKSIRTSKGTPKSQPKSTGKSTQAEDTVFEAEDTQVP</sequence>
<feature type="compositionally biased region" description="Acidic residues" evidence="1">
    <location>
        <begin position="411"/>
        <end position="421"/>
    </location>
</feature>
<proteinExistence type="predicted"/>
<comment type="caution">
    <text evidence="2">The sequence shown here is derived from an EMBL/GenBank/DDBJ whole genome shotgun (WGS) entry which is preliminary data.</text>
</comment>
<evidence type="ECO:0000313" key="3">
    <source>
        <dbReference type="Proteomes" id="UP001151760"/>
    </source>
</evidence>
<dbReference type="Proteomes" id="UP001151760">
    <property type="component" value="Unassembled WGS sequence"/>
</dbReference>